<dbReference type="GO" id="GO:0003755">
    <property type="term" value="F:peptidyl-prolyl cis-trans isomerase activity"/>
    <property type="evidence" value="ECO:0007669"/>
    <property type="project" value="UniProtKB-UniRule"/>
</dbReference>
<evidence type="ECO:0000256" key="4">
    <source>
        <dbReference type="ARBA" id="ARBA00022490"/>
    </source>
</evidence>
<dbReference type="Gene3D" id="3.10.50.40">
    <property type="match status" value="1"/>
</dbReference>
<comment type="similarity">
    <text evidence="3 10">Belongs to the FKBP-type PPIase family.</text>
</comment>
<dbReference type="STRING" id="521045.Kole_1745"/>
<keyword evidence="13" id="KW-1185">Reference proteome</keyword>
<dbReference type="AlphaFoldDB" id="C5CFT7"/>
<comment type="function">
    <text evidence="8">Also involved in hydrogenase metallocenter assembly, probably by participating in the nickel insertion step. This function in hydrogenase biosynthesis requires chaperone activity and the presence of the metal-binding domain, but not PPIase activity.</text>
</comment>
<dbReference type="Pfam" id="PF00254">
    <property type="entry name" value="FKBP_C"/>
    <property type="match status" value="1"/>
</dbReference>
<evidence type="ECO:0000313" key="12">
    <source>
        <dbReference type="EMBL" id="ACR80431.1"/>
    </source>
</evidence>
<keyword evidence="6" id="KW-0143">Chaperone</keyword>
<reference evidence="12 13" key="2">
    <citation type="journal article" date="2011" name="J. Bacteriol.">
        <title>Genome Sequence of Kosmotoga olearia Strain TBF 19.5.1, a Thermophilic Bacterium with a Wide Growth Temperature Range, Isolated from the Troll B Oil Platform in the North Sea.</title>
        <authorList>
            <person name="Swithers K.S."/>
            <person name="Dipippo J.L."/>
            <person name="Bruce D.C."/>
            <person name="Detter C."/>
            <person name="Tapia R."/>
            <person name="Han S."/>
            <person name="Goodwin L.A."/>
            <person name="Han J."/>
            <person name="Woyke T."/>
            <person name="Pitluck S."/>
            <person name="Pennacchio L."/>
            <person name="Nolan M."/>
            <person name="Mikhailova N."/>
            <person name="Land M.L."/>
            <person name="Nesbo C.L."/>
            <person name="Gogarten J.P."/>
            <person name="Noll K.M."/>
        </authorList>
    </citation>
    <scope>NUCLEOTIDE SEQUENCE [LARGE SCALE GENOMIC DNA]</scope>
    <source>
        <strain evidence="13">ATCC BAA-1733 / DSM 21960 / TBF 19.5.1</strain>
    </source>
</reference>
<organism evidence="12 13">
    <name type="scientific">Kosmotoga olearia (strain ATCC BAA-1733 / DSM 21960 / TBF 19.5.1)</name>
    <dbReference type="NCBI Taxonomy" id="521045"/>
    <lineage>
        <taxon>Bacteria</taxon>
        <taxon>Thermotogati</taxon>
        <taxon>Thermotogota</taxon>
        <taxon>Thermotogae</taxon>
        <taxon>Kosmotogales</taxon>
        <taxon>Kosmotogaceae</taxon>
        <taxon>Kosmotoga</taxon>
    </lineage>
</organism>
<evidence type="ECO:0000256" key="1">
    <source>
        <dbReference type="ARBA" id="ARBA00000971"/>
    </source>
</evidence>
<dbReference type="SUPFAM" id="SSF54534">
    <property type="entry name" value="FKBP-like"/>
    <property type="match status" value="1"/>
</dbReference>
<keyword evidence="5 9" id="KW-0697">Rotamase</keyword>
<comment type="subcellular location">
    <subcellularLocation>
        <location evidence="2">Cytoplasm</location>
    </subcellularLocation>
</comment>
<dbReference type="OrthoDB" id="280278at2"/>
<dbReference type="Proteomes" id="UP000002382">
    <property type="component" value="Chromosome"/>
</dbReference>
<gene>
    <name evidence="12" type="ordered locus">Kole_1745</name>
</gene>
<dbReference type="PANTHER" id="PTHR47861">
    <property type="entry name" value="FKBP-TYPE PEPTIDYL-PROLYL CIS-TRANS ISOMERASE SLYD"/>
    <property type="match status" value="1"/>
</dbReference>
<dbReference type="GO" id="GO:0005737">
    <property type="term" value="C:cytoplasm"/>
    <property type="evidence" value="ECO:0007669"/>
    <property type="project" value="UniProtKB-SubCell"/>
</dbReference>
<sequence length="142" mass="15792">MPEAKKGDTVKVHYTGRFEDGEIFDSSTGKEPLEFTIGKGEVIPGFEEAIIGMNTGESKTVKIPPEKAYGPRYDELVLTVERSRFPDDMEPQLGQQLQLRQPDGRTFIVTITDINETAVTLDANHPLAGKDLVFEINLIEIV</sequence>
<evidence type="ECO:0000256" key="2">
    <source>
        <dbReference type="ARBA" id="ARBA00004496"/>
    </source>
</evidence>
<evidence type="ECO:0000256" key="3">
    <source>
        <dbReference type="ARBA" id="ARBA00006577"/>
    </source>
</evidence>
<evidence type="ECO:0000256" key="7">
    <source>
        <dbReference type="ARBA" id="ARBA00023235"/>
    </source>
</evidence>
<dbReference type="HOGENOM" id="CLU_098197_2_1_0"/>
<proteinExistence type="inferred from homology"/>
<dbReference type="GO" id="GO:0042026">
    <property type="term" value="P:protein refolding"/>
    <property type="evidence" value="ECO:0007669"/>
    <property type="project" value="UniProtKB-ARBA"/>
</dbReference>
<dbReference type="PROSITE" id="PS50059">
    <property type="entry name" value="FKBP_PPIASE"/>
    <property type="match status" value="1"/>
</dbReference>
<dbReference type="EC" id="5.2.1.8" evidence="10"/>
<feature type="domain" description="PPIase FKBP-type" evidence="11">
    <location>
        <begin position="7"/>
        <end position="72"/>
    </location>
</feature>
<evidence type="ECO:0000256" key="8">
    <source>
        <dbReference type="ARBA" id="ARBA00037071"/>
    </source>
</evidence>
<dbReference type="KEGG" id="kol:Kole_1745"/>
<dbReference type="RefSeq" id="WP_015869075.1">
    <property type="nucleotide sequence ID" value="NC_012785.1"/>
</dbReference>
<evidence type="ECO:0000256" key="10">
    <source>
        <dbReference type="RuleBase" id="RU003915"/>
    </source>
</evidence>
<evidence type="ECO:0000313" key="13">
    <source>
        <dbReference type="Proteomes" id="UP000002382"/>
    </source>
</evidence>
<protein>
    <recommendedName>
        <fullName evidence="10">Peptidyl-prolyl cis-trans isomerase</fullName>
        <ecNumber evidence="10">5.2.1.8</ecNumber>
    </recommendedName>
</protein>
<dbReference type="EMBL" id="CP001634">
    <property type="protein sequence ID" value="ACR80431.1"/>
    <property type="molecule type" value="Genomic_DNA"/>
</dbReference>
<evidence type="ECO:0000256" key="6">
    <source>
        <dbReference type="ARBA" id="ARBA00023186"/>
    </source>
</evidence>
<evidence type="ECO:0000259" key="11">
    <source>
        <dbReference type="PROSITE" id="PS50059"/>
    </source>
</evidence>
<accession>C5CFT7</accession>
<name>C5CFT7_KOSOT</name>
<dbReference type="InterPro" id="IPR046357">
    <property type="entry name" value="PPIase_dom_sf"/>
</dbReference>
<evidence type="ECO:0000256" key="9">
    <source>
        <dbReference type="PROSITE-ProRule" id="PRU00277"/>
    </source>
</evidence>
<dbReference type="eggNOG" id="COG1047">
    <property type="taxonomic scope" value="Bacteria"/>
</dbReference>
<keyword evidence="4" id="KW-0963">Cytoplasm</keyword>
<dbReference type="InterPro" id="IPR001179">
    <property type="entry name" value="PPIase_FKBP_dom"/>
</dbReference>
<dbReference type="PANTHER" id="PTHR47861:SF3">
    <property type="entry name" value="FKBP-TYPE PEPTIDYL-PROLYL CIS-TRANS ISOMERASE SLYD"/>
    <property type="match status" value="1"/>
</dbReference>
<comment type="catalytic activity">
    <reaction evidence="1 9 10">
        <text>[protein]-peptidylproline (omega=180) = [protein]-peptidylproline (omega=0)</text>
        <dbReference type="Rhea" id="RHEA:16237"/>
        <dbReference type="Rhea" id="RHEA-COMP:10747"/>
        <dbReference type="Rhea" id="RHEA-COMP:10748"/>
        <dbReference type="ChEBI" id="CHEBI:83833"/>
        <dbReference type="ChEBI" id="CHEBI:83834"/>
        <dbReference type="EC" id="5.2.1.8"/>
    </reaction>
</comment>
<keyword evidence="7 9" id="KW-0413">Isomerase</keyword>
<reference evidence="12 13" key="1">
    <citation type="submission" date="2009-06" db="EMBL/GenBank/DDBJ databases">
        <title>Complete sequence of Thermotogales bacterium TBF 19.5.1.</title>
        <authorList>
            <consortium name="US DOE Joint Genome Institute"/>
            <person name="Lucas S."/>
            <person name="Copeland A."/>
            <person name="Lapidus A."/>
            <person name="Glavina del Rio T."/>
            <person name="Tice H."/>
            <person name="Bruce D."/>
            <person name="Goodwin L."/>
            <person name="Pitluck S."/>
            <person name="Chertkov O."/>
            <person name="Brettin T."/>
            <person name="Detter J.C."/>
            <person name="Han C."/>
            <person name="Schmutz J."/>
            <person name="Larimer F."/>
            <person name="Land M."/>
            <person name="Hauser L."/>
            <person name="Kyrpides N."/>
            <person name="Ovchinnikova G."/>
            <person name="Noll K."/>
        </authorList>
    </citation>
    <scope>NUCLEOTIDE SEQUENCE [LARGE SCALE GENOMIC DNA]</scope>
    <source>
        <strain evidence="13">ATCC BAA-1733 / DSM 21960 / TBF 19.5.1</strain>
    </source>
</reference>
<evidence type="ECO:0000256" key="5">
    <source>
        <dbReference type="ARBA" id="ARBA00023110"/>
    </source>
</evidence>